<feature type="domain" description="Nudix hydrolase" evidence="13">
    <location>
        <begin position="1"/>
        <end position="144"/>
    </location>
</feature>
<name>A0A5C8ZG91_9ACTN</name>
<protein>
    <recommendedName>
        <fullName evidence="11">8-oxo-dGTP diphosphatase</fullName>
        <ecNumber evidence="11">3.6.1.55</ecNumber>
    </recommendedName>
</protein>
<comment type="cofactor">
    <cofactor evidence="1">
        <name>Mg(2+)</name>
        <dbReference type="ChEBI" id="CHEBI:18420"/>
    </cofactor>
</comment>
<evidence type="ECO:0000256" key="12">
    <source>
        <dbReference type="RuleBase" id="RU003476"/>
    </source>
</evidence>
<dbReference type="GO" id="GO:0035539">
    <property type="term" value="F:8-oxo-7,8-dihydrodeoxyguanosine triphosphate pyrophosphatase activity"/>
    <property type="evidence" value="ECO:0007669"/>
    <property type="project" value="UniProtKB-EC"/>
</dbReference>
<evidence type="ECO:0000313" key="14">
    <source>
        <dbReference type="EMBL" id="TXR56564.1"/>
    </source>
</evidence>
<keyword evidence="7 12" id="KW-0378">Hydrolase</keyword>
<evidence type="ECO:0000313" key="15">
    <source>
        <dbReference type="Proteomes" id="UP000321234"/>
    </source>
</evidence>
<evidence type="ECO:0000256" key="4">
    <source>
        <dbReference type="ARBA" id="ARBA00022705"/>
    </source>
</evidence>
<evidence type="ECO:0000256" key="11">
    <source>
        <dbReference type="ARBA" id="ARBA00038905"/>
    </source>
</evidence>
<keyword evidence="15" id="KW-1185">Reference proteome</keyword>
<organism evidence="14 15">
    <name type="scientific">Quadrisphaera setariae</name>
    <dbReference type="NCBI Taxonomy" id="2593304"/>
    <lineage>
        <taxon>Bacteria</taxon>
        <taxon>Bacillati</taxon>
        <taxon>Actinomycetota</taxon>
        <taxon>Actinomycetes</taxon>
        <taxon>Kineosporiales</taxon>
        <taxon>Kineosporiaceae</taxon>
        <taxon>Quadrisphaera</taxon>
    </lineage>
</organism>
<comment type="catalytic activity">
    <reaction evidence="10">
        <text>8-oxo-dGTP + H2O = 8-oxo-dGMP + diphosphate + H(+)</text>
        <dbReference type="Rhea" id="RHEA:31575"/>
        <dbReference type="ChEBI" id="CHEBI:15377"/>
        <dbReference type="ChEBI" id="CHEBI:15378"/>
        <dbReference type="ChEBI" id="CHEBI:33019"/>
        <dbReference type="ChEBI" id="CHEBI:63224"/>
        <dbReference type="ChEBI" id="CHEBI:77896"/>
        <dbReference type="EC" id="3.6.1.55"/>
    </reaction>
</comment>
<dbReference type="GO" id="GO:0006281">
    <property type="term" value="P:DNA repair"/>
    <property type="evidence" value="ECO:0007669"/>
    <property type="project" value="UniProtKB-KW"/>
</dbReference>
<dbReference type="GO" id="GO:0044716">
    <property type="term" value="F:8-oxo-GDP phosphatase activity"/>
    <property type="evidence" value="ECO:0007669"/>
    <property type="project" value="TreeGrafter"/>
</dbReference>
<sequence>MLVVGAALVDDLAAPRRLLAARRRRPSALAGGWELPGGKVEPGEVPADALRRELREELGVQVELGAELVPHAGEGTGGLYADAGVWPLPGVGVMRVWWARVLEGEPRPLEDHDALRWLELDDWLGGVAWLPADMPVITALRAALR</sequence>
<proteinExistence type="inferred from homology"/>
<dbReference type="EC" id="3.6.1.55" evidence="11"/>
<keyword evidence="6" id="KW-0227">DNA damage</keyword>
<dbReference type="PROSITE" id="PS00893">
    <property type="entry name" value="NUDIX_BOX"/>
    <property type="match status" value="1"/>
</dbReference>
<keyword evidence="5" id="KW-0479">Metal-binding</keyword>
<comment type="caution">
    <text evidence="14">The sequence shown here is derived from an EMBL/GenBank/DDBJ whole genome shotgun (WGS) entry which is preliminary data.</text>
</comment>
<evidence type="ECO:0000259" key="13">
    <source>
        <dbReference type="PROSITE" id="PS51462"/>
    </source>
</evidence>
<dbReference type="GO" id="GO:0008413">
    <property type="term" value="F:8-oxo-7,8-dihydroguanosine triphosphate pyrophosphatase activity"/>
    <property type="evidence" value="ECO:0007669"/>
    <property type="project" value="TreeGrafter"/>
</dbReference>
<evidence type="ECO:0000256" key="3">
    <source>
        <dbReference type="ARBA" id="ARBA00022457"/>
    </source>
</evidence>
<dbReference type="OrthoDB" id="9810648at2"/>
<dbReference type="EMBL" id="VKAC01000005">
    <property type="protein sequence ID" value="TXR56564.1"/>
    <property type="molecule type" value="Genomic_DNA"/>
</dbReference>
<keyword evidence="8" id="KW-0460">Magnesium</keyword>
<dbReference type="InterPro" id="IPR020084">
    <property type="entry name" value="NUDIX_hydrolase_CS"/>
</dbReference>
<accession>A0A5C8ZG91</accession>
<evidence type="ECO:0000256" key="9">
    <source>
        <dbReference type="ARBA" id="ARBA00023204"/>
    </source>
</evidence>
<dbReference type="GO" id="GO:0046872">
    <property type="term" value="F:metal ion binding"/>
    <property type="evidence" value="ECO:0007669"/>
    <property type="project" value="UniProtKB-KW"/>
</dbReference>
<evidence type="ECO:0000256" key="2">
    <source>
        <dbReference type="ARBA" id="ARBA00005582"/>
    </source>
</evidence>
<dbReference type="PROSITE" id="PS51462">
    <property type="entry name" value="NUDIX"/>
    <property type="match status" value="1"/>
</dbReference>
<reference evidence="14 15" key="1">
    <citation type="submission" date="2019-07" db="EMBL/GenBank/DDBJ databases">
        <title>Quadrisphaera sp. strain DD2A genome sequencing and assembly.</title>
        <authorList>
            <person name="Kim I."/>
        </authorList>
    </citation>
    <scope>NUCLEOTIDE SEQUENCE [LARGE SCALE GENOMIC DNA]</scope>
    <source>
        <strain evidence="14 15">DD2A</strain>
    </source>
</reference>
<evidence type="ECO:0000256" key="8">
    <source>
        <dbReference type="ARBA" id="ARBA00022842"/>
    </source>
</evidence>
<evidence type="ECO:0000256" key="10">
    <source>
        <dbReference type="ARBA" id="ARBA00035861"/>
    </source>
</evidence>
<keyword evidence="3" id="KW-0515">Mutator protein</keyword>
<dbReference type="GO" id="GO:0006260">
    <property type="term" value="P:DNA replication"/>
    <property type="evidence" value="ECO:0007669"/>
    <property type="project" value="UniProtKB-KW"/>
</dbReference>
<dbReference type="Proteomes" id="UP000321234">
    <property type="component" value="Unassembled WGS sequence"/>
</dbReference>
<evidence type="ECO:0000256" key="7">
    <source>
        <dbReference type="ARBA" id="ARBA00022801"/>
    </source>
</evidence>
<dbReference type="InterPro" id="IPR047127">
    <property type="entry name" value="MutT-like"/>
</dbReference>
<dbReference type="SUPFAM" id="SSF55811">
    <property type="entry name" value="Nudix"/>
    <property type="match status" value="1"/>
</dbReference>
<comment type="similarity">
    <text evidence="2 12">Belongs to the Nudix hydrolase family.</text>
</comment>
<dbReference type="GO" id="GO:0044715">
    <property type="term" value="F:8-oxo-dGDP phosphatase activity"/>
    <property type="evidence" value="ECO:0007669"/>
    <property type="project" value="TreeGrafter"/>
</dbReference>
<dbReference type="PANTHER" id="PTHR47707">
    <property type="entry name" value="8-OXO-DGTP DIPHOSPHATASE"/>
    <property type="match status" value="1"/>
</dbReference>
<evidence type="ECO:0000256" key="6">
    <source>
        <dbReference type="ARBA" id="ARBA00022763"/>
    </source>
</evidence>
<dbReference type="Pfam" id="PF00293">
    <property type="entry name" value="NUDIX"/>
    <property type="match status" value="1"/>
</dbReference>
<dbReference type="AlphaFoldDB" id="A0A5C8ZG91"/>
<dbReference type="Gene3D" id="3.90.79.10">
    <property type="entry name" value="Nucleoside Triphosphate Pyrophosphohydrolase"/>
    <property type="match status" value="1"/>
</dbReference>
<evidence type="ECO:0000256" key="5">
    <source>
        <dbReference type="ARBA" id="ARBA00022723"/>
    </source>
</evidence>
<evidence type="ECO:0000256" key="1">
    <source>
        <dbReference type="ARBA" id="ARBA00001946"/>
    </source>
</evidence>
<dbReference type="InterPro" id="IPR020476">
    <property type="entry name" value="Nudix_hydrolase"/>
</dbReference>
<dbReference type="PRINTS" id="PR00502">
    <property type="entry name" value="NUDIXFAMILY"/>
</dbReference>
<dbReference type="InterPro" id="IPR015797">
    <property type="entry name" value="NUDIX_hydrolase-like_dom_sf"/>
</dbReference>
<keyword evidence="4" id="KW-0235">DNA replication</keyword>
<dbReference type="InterPro" id="IPR000086">
    <property type="entry name" value="NUDIX_hydrolase_dom"/>
</dbReference>
<keyword evidence="9" id="KW-0234">DNA repair</keyword>
<dbReference type="PANTHER" id="PTHR47707:SF1">
    <property type="entry name" value="NUDIX HYDROLASE FAMILY PROTEIN"/>
    <property type="match status" value="1"/>
</dbReference>
<gene>
    <name evidence="14" type="ORF">FMM08_10485</name>
</gene>